<name>A0A0M8ZMH5_9HYME</name>
<protein>
    <submittedName>
        <fullName evidence="1">Uncharacterized protein</fullName>
    </submittedName>
</protein>
<evidence type="ECO:0000313" key="1">
    <source>
        <dbReference type="EMBL" id="KOX67245.1"/>
    </source>
</evidence>
<organism evidence="1 2">
    <name type="scientific">Melipona quadrifasciata</name>
    <dbReference type="NCBI Taxonomy" id="166423"/>
    <lineage>
        <taxon>Eukaryota</taxon>
        <taxon>Metazoa</taxon>
        <taxon>Ecdysozoa</taxon>
        <taxon>Arthropoda</taxon>
        <taxon>Hexapoda</taxon>
        <taxon>Insecta</taxon>
        <taxon>Pterygota</taxon>
        <taxon>Neoptera</taxon>
        <taxon>Endopterygota</taxon>
        <taxon>Hymenoptera</taxon>
        <taxon>Apocrita</taxon>
        <taxon>Aculeata</taxon>
        <taxon>Apoidea</taxon>
        <taxon>Anthophila</taxon>
        <taxon>Apidae</taxon>
        <taxon>Melipona</taxon>
    </lineage>
</organism>
<sequence>MGIVKVFLAKKDATVDIVPVDFVVDSIICAAWHVTLHSNNNVKVYNYTNNACPLRWGQMIDSAM</sequence>
<dbReference type="Proteomes" id="UP000053105">
    <property type="component" value="Unassembled WGS sequence"/>
</dbReference>
<dbReference type="Gene3D" id="3.40.50.720">
    <property type="entry name" value="NAD(P)-binding Rossmann-like Domain"/>
    <property type="match status" value="1"/>
</dbReference>
<gene>
    <name evidence="1" type="ORF">WN51_00052</name>
</gene>
<proteinExistence type="predicted"/>
<accession>A0A0M8ZMH5</accession>
<dbReference type="EMBL" id="KQ438427">
    <property type="protein sequence ID" value="KOX67245.1"/>
    <property type="molecule type" value="Genomic_DNA"/>
</dbReference>
<evidence type="ECO:0000313" key="2">
    <source>
        <dbReference type="Proteomes" id="UP000053105"/>
    </source>
</evidence>
<keyword evidence="2" id="KW-1185">Reference proteome</keyword>
<dbReference type="AlphaFoldDB" id="A0A0M8ZMH5"/>
<reference evidence="1 2" key="1">
    <citation type="submission" date="2015-07" db="EMBL/GenBank/DDBJ databases">
        <title>The genome of Melipona quadrifasciata.</title>
        <authorList>
            <person name="Pan H."/>
            <person name="Kapheim K."/>
        </authorList>
    </citation>
    <scope>NUCLEOTIDE SEQUENCE [LARGE SCALE GENOMIC DNA]</scope>
    <source>
        <strain evidence="1">0111107301</strain>
        <tissue evidence="1">Whole body</tissue>
    </source>
</reference>